<keyword evidence="1" id="KW-0808">Transferase</keyword>
<evidence type="ECO:0000256" key="1">
    <source>
        <dbReference type="ARBA" id="ARBA00022679"/>
    </source>
</evidence>
<dbReference type="GO" id="GO:0016740">
    <property type="term" value="F:transferase activity"/>
    <property type="evidence" value="ECO:0007669"/>
    <property type="project" value="UniProtKB-KW"/>
</dbReference>
<dbReference type="NCBIfam" id="NF009239">
    <property type="entry name" value="PRK12595.1"/>
    <property type="match status" value="1"/>
</dbReference>
<sequence length="265" mass="29371">MKVMKMNLKIIGDKNNKISIKIGNITMGKDKLIIAGPCAVENEEMLVKTAEIVKSWGANALRGGAYKPRTSPYSFQGLGIDGLKMLRNVGDMFNLPVVTEVLDVRDVEIVERYADVFQIGSRNMQNFSLLKEVGKTKKPVLLKRGFSATYEEWLYAAEYIAIEGNANIIMCERGIRTFETYTRNTLDIAAIPVIHELSNLPIIADVSHGTGKRSLIIPMAKAAIAAGADGIMVEIHPEPDKALSDGEQSLDFSQFEELMREIKSY</sequence>
<evidence type="ECO:0000313" key="4">
    <source>
        <dbReference type="Proteomes" id="UP000183404"/>
    </source>
</evidence>
<proteinExistence type="predicted"/>
<dbReference type="GO" id="GO:0016832">
    <property type="term" value="F:aldehyde-lyase activity"/>
    <property type="evidence" value="ECO:0007669"/>
    <property type="project" value="InterPro"/>
</dbReference>
<dbReference type="NCBIfam" id="TIGR01361">
    <property type="entry name" value="DAHP_synth_Bsub"/>
    <property type="match status" value="1"/>
</dbReference>
<dbReference type="SUPFAM" id="SSF51569">
    <property type="entry name" value="Aldolase"/>
    <property type="match status" value="1"/>
</dbReference>
<dbReference type="InterPro" id="IPR006218">
    <property type="entry name" value="DAHP1/KDSA"/>
</dbReference>
<gene>
    <name evidence="3" type="ORF">SAMN04244560_02504</name>
</gene>
<feature type="domain" description="DAHP synthetase I/KDSA" evidence="2">
    <location>
        <begin position="20"/>
        <end position="260"/>
    </location>
</feature>
<dbReference type="InterPro" id="IPR013785">
    <property type="entry name" value="Aldolase_TIM"/>
</dbReference>
<dbReference type="Pfam" id="PF00793">
    <property type="entry name" value="DAHP_synth_1"/>
    <property type="match status" value="1"/>
</dbReference>
<evidence type="ECO:0000259" key="2">
    <source>
        <dbReference type="Pfam" id="PF00793"/>
    </source>
</evidence>
<evidence type="ECO:0000313" key="3">
    <source>
        <dbReference type="EMBL" id="SDG52977.1"/>
    </source>
</evidence>
<protein>
    <submittedName>
        <fullName evidence="3">3-deoxy-D-arabinoheptulosonate-7-phosphate synthase</fullName>
    </submittedName>
</protein>
<reference evidence="3 4" key="1">
    <citation type="submission" date="2016-10" db="EMBL/GenBank/DDBJ databases">
        <authorList>
            <person name="de Groot N.N."/>
        </authorList>
    </citation>
    <scope>NUCLEOTIDE SEQUENCE [LARGE SCALE GENOMIC DNA]</scope>
    <source>
        <strain evidence="3 4">DSM 569</strain>
    </source>
</reference>
<dbReference type="PANTHER" id="PTHR43018:SF2">
    <property type="entry name" value="PHOSPHO-2-DEHYDRO-3-DEOXYHEPTONATE ALDOLASE"/>
    <property type="match status" value="1"/>
</dbReference>
<dbReference type="NCBIfam" id="NF006421">
    <property type="entry name" value="PRK08673.1"/>
    <property type="match status" value="1"/>
</dbReference>
<dbReference type="Proteomes" id="UP000183404">
    <property type="component" value="Unassembled WGS sequence"/>
</dbReference>
<dbReference type="Gene3D" id="3.20.20.70">
    <property type="entry name" value="Aldolase class I"/>
    <property type="match status" value="1"/>
</dbReference>
<dbReference type="InterPro" id="IPR006268">
    <property type="entry name" value="DAHP_syn_2"/>
</dbReference>
<dbReference type="InterPro" id="IPR052899">
    <property type="entry name" value="Class-I_DAHP_synthase"/>
</dbReference>
<accession>A0A1G7UZQ4</accession>
<dbReference type="GO" id="GO:0009073">
    <property type="term" value="P:aromatic amino acid family biosynthetic process"/>
    <property type="evidence" value="ECO:0007669"/>
    <property type="project" value="InterPro"/>
</dbReference>
<dbReference type="EMBL" id="FNBS01000085">
    <property type="protein sequence ID" value="SDG52977.1"/>
    <property type="molecule type" value="Genomic_DNA"/>
</dbReference>
<dbReference type="PANTHER" id="PTHR43018">
    <property type="entry name" value="PHOSPHO-2-DEHYDRO-3-DEOXYHEPTONATE ALDOLASE"/>
    <property type="match status" value="1"/>
</dbReference>
<organism evidence="3 4">
    <name type="scientific">Thermoanaerobacter thermohydrosulfuricus</name>
    <name type="common">Clostridium thermohydrosulfuricum</name>
    <dbReference type="NCBI Taxonomy" id="1516"/>
    <lineage>
        <taxon>Bacteria</taxon>
        <taxon>Bacillati</taxon>
        <taxon>Bacillota</taxon>
        <taxon>Clostridia</taxon>
        <taxon>Thermoanaerobacterales</taxon>
        <taxon>Thermoanaerobacteraceae</taxon>
        <taxon>Thermoanaerobacter</taxon>
    </lineage>
</organism>
<name>A0A1G7UZQ4_THETY</name>
<dbReference type="AlphaFoldDB" id="A0A1G7UZQ4"/>